<name>A0AAN9TVJ3_9HEMI</name>
<feature type="compositionally biased region" description="Polar residues" evidence="10">
    <location>
        <begin position="330"/>
        <end position="343"/>
    </location>
</feature>
<dbReference type="SMART" id="SM00360">
    <property type="entry name" value="RRM"/>
    <property type="match status" value="2"/>
</dbReference>
<dbReference type="PROSITE" id="PS50102">
    <property type="entry name" value="RRM"/>
    <property type="match status" value="2"/>
</dbReference>
<evidence type="ECO:0000256" key="9">
    <source>
        <dbReference type="PROSITE-ProRule" id="PRU00176"/>
    </source>
</evidence>
<dbReference type="GO" id="GO:0003723">
    <property type="term" value="F:RNA binding"/>
    <property type="evidence" value="ECO:0007669"/>
    <property type="project" value="UniProtKB-UniRule"/>
</dbReference>
<protein>
    <recommendedName>
        <fullName evidence="11">RRM domain-containing protein</fullName>
    </recommendedName>
</protein>
<evidence type="ECO:0000313" key="12">
    <source>
        <dbReference type="EMBL" id="KAK7586238.1"/>
    </source>
</evidence>
<dbReference type="Proteomes" id="UP001367676">
    <property type="component" value="Unassembled WGS sequence"/>
</dbReference>
<keyword evidence="7" id="KW-0508">mRNA splicing</keyword>
<keyword evidence="2" id="KW-0507">mRNA processing</keyword>
<dbReference type="GO" id="GO:0008380">
    <property type="term" value="P:RNA splicing"/>
    <property type="evidence" value="ECO:0007669"/>
    <property type="project" value="UniProtKB-KW"/>
</dbReference>
<evidence type="ECO:0000256" key="1">
    <source>
        <dbReference type="ARBA" id="ARBA00004123"/>
    </source>
</evidence>
<comment type="caution">
    <text evidence="12">The sequence shown here is derived from an EMBL/GenBank/DDBJ whole genome shotgun (WGS) entry which is preliminary data.</text>
</comment>
<keyword evidence="3" id="KW-0677">Repeat</keyword>
<feature type="compositionally biased region" description="Basic and acidic residues" evidence="10">
    <location>
        <begin position="398"/>
        <end position="407"/>
    </location>
</feature>
<keyword evidence="6" id="KW-0804">Transcription</keyword>
<evidence type="ECO:0000256" key="6">
    <source>
        <dbReference type="ARBA" id="ARBA00023163"/>
    </source>
</evidence>
<accession>A0AAN9TVJ3</accession>
<dbReference type="CDD" id="cd12322">
    <property type="entry name" value="RRM2_TDP43"/>
    <property type="match status" value="1"/>
</dbReference>
<keyword evidence="5" id="KW-0805">Transcription regulation</keyword>
<proteinExistence type="predicted"/>
<evidence type="ECO:0000313" key="13">
    <source>
        <dbReference type="Proteomes" id="UP001367676"/>
    </source>
</evidence>
<dbReference type="Pfam" id="PF18694">
    <property type="entry name" value="TDP-43_N"/>
    <property type="match status" value="1"/>
</dbReference>
<dbReference type="CDD" id="cd19609">
    <property type="entry name" value="NTD_TDP-43"/>
    <property type="match status" value="1"/>
</dbReference>
<reference evidence="12 13" key="1">
    <citation type="submission" date="2024-03" db="EMBL/GenBank/DDBJ databases">
        <title>Adaptation during the transition from Ophiocordyceps entomopathogen to insect associate is accompanied by gene loss and intensified selection.</title>
        <authorList>
            <person name="Ward C.M."/>
            <person name="Onetto C.A."/>
            <person name="Borneman A.R."/>
        </authorList>
    </citation>
    <scope>NUCLEOTIDE SEQUENCE [LARGE SCALE GENOMIC DNA]</scope>
    <source>
        <strain evidence="12">AWRI1</strain>
        <tissue evidence="12">Single Adult Female</tissue>
    </source>
</reference>
<dbReference type="InterPro" id="IPR041105">
    <property type="entry name" value="TDP-43_N"/>
</dbReference>
<feature type="region of interest" description="Disordered" evidence="10">
    <location>
        <begin position="267"/>
        <end position="287"/>
    </location>
</feature>
<dbReference type="GO" id="GO:0010468">
    <property type="term" value="P:regulation of gene expression"/>
    <property type="evidence" value="ECO:0007669"/>
    <property type="project" value="TreeGrafter"/>
</dbReference>
<keyword evidence="4 9" id="KW-0694">RNA-binding</keyword>
<dbReference type="GO" id="GO:0000785">
    <property type="term" value="C:chromatin"/>
    <property type="evidence" value="ECO:0007669"/>
    <property type="project" value="TreeGrafter"/>
</dbReference>
<dbReference type="AlphaFoldDB" id="A0AAN9TVJ3"/>
<evidence type="ECO:0000256" key="3">
    <source>
        <dbReference type="ARBA" id="ARBA00022737"/>
    </source>
</evidence>
<organism evidence="12 13">
    <name type="scientific">Parthenolecanium corni</name>
    <dbReference type="NCBI Taxonomy" id="536013"/>
    <lineage>
        <taxon>Eukaryota</taxon>
        <taxon>Metazoa</taxon>
        <taxon>Ecdysozoa</taxon>
        <taxon>Arthropoda</taxon>
        <taxon>Hexapoda</taxon>
        <taxon>Insecta</taxon>
        <taxon>Pterygota</taxon>
        <taxon>Neoptera</taxon>
        <taxon>Paraneoptera</taxon>
        <taxon>Hemiptera</taxon>
        <taxon>Sternorrhyncha</taxon>
        <taxon>Coccoidea</taxon>
        <taxon>Coccidae</taxon>
        <taxon>Parthenolecanium</taxon>
    </lineage>
</organism>
<dbReference type="GO" id="GO:0005654">
    <property type="term" value="C:nucleoplasm"/>
    <property type="evidence" value="ECO:0007669"/>
    <property type="project" value="TreeGrafter"/>
</dbReference>
<feature type="domain" description="RRM" evidence="11">
    <location>
        <begin position="106"/>
        <end position="184"/>
    </location>
</feature>
<feature type="domain" description="RRM" evidence="11">
    <location>
        <begin position="192"/>
        <end position="275"/>
    </location>
</feature>
<comment type="subcellular location">
    <subcellularLocation>
        <location evidence="1">Nucleus</location>
    </subcellularLocation>
</comment>
<dbReference type="SUPFAM" id="SSF54928">
    <property type="entry name" value="RNA-binding domain, RBD"/>
    <property type="match status" value="2"/>
</dbReference>
<evidence type="ECO:0000256" key="10">
    <source>
        <dbReference type="SAM" id="MobiDB-lite"/>
    </source>
</evidence>
<dbReference type="PANTHER" id="PTHR48033:SF9">
    <property type="entry name" value="TAR DNA-BINDING PROTEIN 43"/>
    <property type="match status" value="1"/>
</dbReference>
<dbReference type="InterPro" id="IPR035979">
    <property type="entry name" value="RBD_domain_sf"/>
</dbReference>
<evidence type="ECO:0000256" key="7">
    <source>
        <dbReference type="ARBA" id="ARBA00023187"/>
    </source>
</evidence>
<dbReference type="Pfam" id="PF00076">
    <property type="entry name" value="RRM_1"/>
    <property type="match status" value="2"/>
</dbReference>
<evidence type="ECO:0000256" key="2">
    <source>
        <dbReference type="ARBA" id="ARBA00022664"/>
    </source>
</evidence>
<feature type="region of interest" description="Disordered" evidence="10">
    <location>
        <begin position="378"/>
        <end position="407"/>
    </location>
</feature>
<evidence type="ECO:0000256" key="4">
    <source>
        <dbReference type="ARBA" id="ARBA00022884"/>
    </source>
</evidence>
<dbReference type="EMBL" id="JBBCAQ010000027">
    <property type="protein sequence ID" value="KAK7586238.1"/>
    <property type="molecule type" value="Genomic_DNA"/>
</dbReference>
<feature type="compositionally biased region" description="Basic and acidic residues" evidence="10">
    <location>
        <begin position="310"/>
        <end position="329"/>
    </location>
</feature>
<evidence type="ECO:0000256" key="8">
    <source>
        <dbReference type="ARBA" id="ARBA00023242"/>
    </source>
</evidence>
<dbReference type="InterPro" id="IPR012677">
    <property type="entry name" value="Nucleotide-bd_a/b_plait_sf"/>
</dbReference>
<dbReference type="Gene3D" id="3.30.70.330">
    <property type="match status" value="2"/>
</dbReference>
<dbReference type="CDD" id="cd12321">
    <property type="entry name" value="RRM1_TDP43"/>
    <property type="match status" value="1"/>
</dbReference>
<dbReference type="InterPro" id="IPR000504">
    <property type="entry name" value="RRM_dom"/>
</dbReference>
<sequence>MQYIQLTDAEDSETIEVPCEDDGTLTVSSLAAHYPGATGLKYRINGHVRAVKLSNGKLYPPEGGWKDLTYYCIFPKETTKRKADDAIETSESKSTKVDSDSKWVHTDLVVLGLPWKTTDKELRDYFSKFGDLQLAQVKIDPISKKSKGYGFVRFTDKEVQVRVMLQRHQIDGRWCDVRVPVSKDTVGKKSPYKVFIGQCTEDLTEDILREYFSQFGEISDLYVPKPFRAFAFVTFVESNAAKTVCAQEHQINDTKVYVTEAVPKGETDKFERSRSRSGAKNSKRGDSYYSGGSANYDDYYDSRRPWSGGREDNWRERWNDEPSYKDNSWRPKSSGWTSSTSNNRWRDSGAPTAGDPNIDPDVVAQVVNKAVLGVIGNLKSGHSAPVSDMTSNGGGGYGKKDEWWSRR</sequence>
<keyword evidence="8" id="KW-0539">Nucleus</keyword>
<gene>
    <name evidence="12" type="ORF">V9T40_004114</name>
</gene>
<evidence type="ECO:0000259" key="11">
    <source>
        <dbReference type="PROSITE" id="PS50102"/>
    </source>
</evidence>
<evidence type="ECO:0000256" key="5">
    <source>
        <dbReference type="ARBA" id="ARBA00023015"/>
    </source>
</evidence>
<feature type="region of interest" description="Disordered" evidence="10">
    <location>
        <begin position="310"/>
        <end position="360"/>
    </location>
</feature>
<dbReference type="PANTHER" id="PTHR48033">
    <property type="entry name" value="RNA-BINDING (RRM/RBD/RNP MOTIFS) FAMILY PROTEIN"/>
    <property type="match status" value="1"/>
</dbReference>
<dbReference type="GO" id="GO:0006397">
    <property type="term" value="P:mRNA processing"/>
    <property type="evidence" value="ECO:0007669"/>
    <property type="project" value="UniProtKB-KW"/>
</dbReference>
<keyword evidence="13" id="KW-1185">Reference proteome</keyword>